<keyword evidence="2" id="KW-1185">Reference proteome</keyword>
<dbReference type="RefSeq" id="WP_189437020.1">
    <property type="nucleotide sequence ID" value="NZ_BMXE01000004.1"/>
</dbReference>
<accession>A0ABQ3EDA0</accession>
<proteinExistence type="predicted"/>
<protein>
    <submittedName>
        <fullName evidence="1">Uncharacterized protein</fullName>
    </submittedName>
</protein>
<gene>
    <name evidence="1" type="ORF">GCM10007094_23770</name>
</gene>
<evidence type="ECO:0000313" key="2">
    <source>
        <dbReference type="Proteomes" id="UP000637980"/>
    </source>
</evidence>
<dbReference type="Proteomes" id="UP000637980">
    <property type="component" value="Unassembled WGS sequence"/>
</dbReference>
<evidence type="ECO:0000313" key="1">
    <source>
        <dbReference type="EMBL" id="GHB34017.1"/>
    </source>
</evidence>
<name>A0ABQ3EDA0_9HYPH</name>
<dbReference type="EMBL" id="BMXE01000004">
    <property type="protein sequence ID" value="GHB34017.1"/>
    <property type="molecule type" value="Genomic_DNA"/>
</dbReference>
<reference evidence="2" key="1">
    <citation type="journal article" date="2019" name="Int. J. Syst. Evol. Microbiol.">
        <title>The Global Catalogue of Microorganisms (GCM) 10K type strain sequencing project: providing services to taxonomists for standard genome sequencing and annotation.</title>
        <authorList>
            <consortium name="The Broad Institute Genomics Platform"/>
            <consortium name="The Broad Institute Genome Sequencing Center for Infectious Disease"/>
            <person name="Wu L."/>
            <person name="Ma J."/>
        </authorList>
    </citation>
    <scope>NUCLEOTIDE SEQUENCE [LARGE SCALE GENOMIC DNA]</scope>
    <source>
        <strain evidence="2">KCTC 12861</strain>
    </source>
</reference>
<comment type="caution">
    <text evidence="1">The sequence shown here is derived from an EMBL/GenBank/DDBJ whole genome shotgun (WGS) entry which is preliminary data.</text>
</comment>
<organism evidence="1 2">
    <name type="scientific">Pseudovibrio japonicus</name>
    <dbReference type="NCBI Taxonomy" id="366534"/>
    <lineage>
        <taxon>Bacteria</taxon>
        <taxon>Pseudomonadati</taxon>
        <taxon>Pseudomonadota</taxon>
        <taxon>Alphaproteobacteria</taxon>
        <taxon>Hyphomicrobiales</taxon>
        <taxon>Stappiaceae</taxon>
        <taxon>Pseudovibrio</taxon>
    </lineage>
</organism>
<sequence length="102" mass="11541">MDKQHSKSKDTETQIRPNLQSGFKSLEKWETASITDLKDAAREVNCMLLSIRDISIQNDLVRVDYEKLDEAAAHFRAAFKLSIEAVAGITVFDLSKDDARKI</sequence>